<keyword evidence="2" id="KW-1185">Reference proteome</keyword>
<organism evidence="1 2">
    <name type="scientific">Amycolatopsis australiensis</name>
    <dbReference type="NCBI Taxonomy" id="546364"/>
    <lineage>
        <taxon>Bacteria</taxon>
        <taxon>Bacillati</taxon>
        <taxon>Actinomycetota</taxon>
        <taxon>Actinomycetes</taxon>
        <taxon>Pseudonocardiales</taxon>
        <taxon>Pseudonocardiaceae</taxon>
        <taxon>Amycolatopsis</taxon>
    </lineage>
</organism>
<accession>A0A1K1PRR4</accession>
<dbReference type="EMBL" id="FPJG01000006">
    <property type="protein sequence ID" value="SFW50249.1"/>
    <property type="molecule type" value="Genomic_DNA"/>
</dbReference>
<name>A0A1K1PRR4_9PSEU</name>
<dbReference type="OrthoDB" id="3624897at2"/>
<dbReference type="STRING" id="546364.SAMN04489730_0930"/>
<dbReference type="AlphaFoldDB" id="A0A1K1PRR4"/>
<protein>
    <submittedName>
        <fullName evidence="1">Uncharacterized protein</fullName>
    </submittedName>
</protein>
<proteinExistence type="predicted"/>
<dbReference type="RefSeq" id="WP_072475069.1">
    <property type="nucleotide sequence ID" value="NZ_FPJG01000006.1"/>
</dbReference>
<evidence type="ECO:0000313" key="1">
    <source>
        <dbReference type="EMBL" id="SFW50249.1"/>
    </source>
</evidence>
<dbReference type="Proteomes" id="UP000182740">
    <property type="component" value="Unassembled WGS sequence"/>
</dbReference>
<evidence type="ECO:0000313" key="2">
    <source>
        <dbReference type="Proteomes" id="UP000182740"/>
    </source>
</evidence>
<sequence length="120" mass="13756">MVTKYERQLERAEEAKRMRKHADEVHAVGSRLPFCRLDATGDEIVIRDLDGPPLVTFHGMYAAEMARWFELIGHRTAGMALAELIRACASSAEHVPGREAALRLLQEMKLEPKPTRYRRR</sequence>
<gene>
    <name evidence="1" type="ORF">SAMN04489730_0930</name>
</gene>
<reference evidence="2" key="1">
    <citation type="submission" date="2016-11" db="EMBL/GenBank/DDBJ databases">
        <authorList>
            <person name="Varghese N."/>
            <person name="Submissions S."/>
        </authorList>
    </citation>
    <scope>NUCLEOTIDE SEQUENCE [LARGE SCALE GENOMIC DNA]</scope>
    <source>
        <strain evidence="2">DSM 44671</strain>
    </source>
</reference>